<comment type="similarity">
    <text evidence="2 5">Belongs to the GMC oxidoreductase family.</text>
</comment>
<keyword evidence="3 5" id="KW-0285">Flavoprotein</keyword>
<organism evidence="8 9">
    <name type="scientific">Zeimonas arvi</name>
    <dbReference type="NCBI Taxonomy" id="2498847"/>
    <lineage>
        <taxon>Bacteria</taxon>
        <taxon>Pseudomonadati</taxon>
        <taxon>Pseudomonadota</taxon>
        <taxon>Betaproteobacteria</taxon>
        <taxon>Burkholderiales</taxon>
        <taxon>Burkholderiaceae</taxon>
        <taxon>Zeimonas</taxon>
    </lineage>
</organism>
<dbReference type="Gene3D" id="3.50.50.60">
    <property type="entry name" value="FAD/NAD(P)-binding domain"/>
    <property type="match status" value="1"/>
</dbReference>
<evidence type="ECO:0000259" key="7">
    <source>
        <dbReference type="PROSITE" id="PS00624"/>
    </source>
</evidence>
<name>A0A5C8P018_9BURK</name>
<dbReference type="Pfam" id="PF05199">
    <property type="entry name" value="GMC_oxred_C"/>
    <property type="match status" value="1"/>
</dbReference>
<protein>
    <submittedName>
        <fullName evidence="8">Choline dehydrogenase</fullName>
        <ecNumber evidence="8">1.1.99.1</ecNumber>
    </submittedName>
</protein>
<evidence type="ECO:0000256" key="3">
    <source>
        <dbReference type="ARBA" id="ARBA00022630"/>
    </source>
</evidence>
<accession>A0A5C8P018</accession>
<evidence type="ECO:0000259" key="6">
    <source>
        <dbReference type="PROSITE" id="PS00623"/>
    </source>
</evidence>
<dbReference type="PANTHER" id="PTHR11552:SF147">
    <property type="entry name" value="CHOLINE DEHYDROGENASE, MITOCHONDRIAL"/>
    <property type="match status" value="1"/>
</dbReference>
<dbReference type="SUPFAM" id="SSF51905">
    <property type="entry name" value="FAD/NAD(P)-binding domain"/>
    <property type="match status" value="1"/>
</dbReference>
<dbReference type="NCBIfam" id="NF002550">
    <property type="entry name" value="PRK02106.1"/>
    <property type="match status" value="1"/>
</dbReference>
<dbReference type="PROSITE" id="PS00623">
    <property type="entry name" value="GMC_OXRED_1"/>
    <property type="match status" value="1"/>
</dbReference>
<dbReference type="RefSeq" id="WP_147703190.1">
    <property type="nucleotide sequence ID" value="NZ_VDUY01000002.1"/>
</dbReference>
<dbReference type="EMBL" id="VDUY01000002">
    <property type="protein sequence ID" value="TXL66941.1"/>
    <property type="molecule type" value="Genomic_DNA"/>
</dbReference>
<gene>
    <name evidence="8" type="ORF">FHP08_04765</name>
</gene>
<evidence type="ECO:0000256" key="4">
    <source>
        <dbReference type="ARBA" id="ARBA00022827"/>
    </source>
</evidence>
<evidence type="ECO:0000256" key="1">
    <source>
        <dbReference type="ARBA" id="ARBA00001974"/>
    </source>
</evidence>
<dbReference type="GO" id="GO:0008812">
    <property type="term" value="F:choline dehydrogenase activity"/>
    <property type="evidence" value="ECO:0007669"/>
    <property type="project" value="UniProtKB-EC"/>
</dbReference>
<evidence type="ECO:0000256" key="5">
    <source>
        <dbReference type="RuleBase" id="RU003968"/>
    </source>
</evidence>
<keyword evidence="8" id="KW-0560">Oxidoreductase</keyword>
<feature type="domain" description="Glucose-methanol-choline oxidoreductase N-terminal" evidence="6">
    <location>
        <begin position="90"/>
        <end position="113"/>
    </location>
</feature>
<dbReference type="SUPFAM" id="SSF54373">
    <property type="entry name" value="FAD-linked reductases, C-terminal domain"/>
    <property type="match status" value="1"/>
</dbReference>
<dbReference type="PROSITE" id="PS00624">
    <property type="entry name" value="GMC_OXRED_2"/>
    <property type="match status" value="1"/>
</dbReference>
<evidence type="ECO:0000256" key="2">
    <source>
        <dbReference type="ARBA" id="ARBA00010790"/>
    </source>
</evidence>
<dbReference type="OrthoDB" id="9785276at2"/>
<dbReference type="GO" id="GO:0050660">
    <property type="term" value="F:flavin adenine dinucleotide binding"/>
    <property type="evidence" value="ECO:0007669"/>
    <property type="project" value="InterPro"/>
</dbReference>
<sequence length="540" mass="58898">MPIARSDLTVQEFDYLIVGGGSAGCVLAARLSEDADASVCLLEAGKPDTSLFVRVPAGTAAMLPTRHNNWAFETEPQPGLNGRRGYQPRGRTLGGSSAINAMIYTRGHPSDYDGWAEAGNPGWSWSEVLPWFRRSEDNSRGADAWHGVGGPLSVSDLRSPNPICEDFLRAAEQAGFARNPDFNGAEQEGVGLYQVTQRNGERWSAARAFLAPARERPNLTVLTRARATRILFEGRRAVGVEYRQGQATMVLRARREVLLASGALQSPQLLMLSGVGPREELRHHGIPVLHERPGVGRDLHDHLDYVSCYRSARRELFGFSVRGAARTLGAMLEFRRQRTGMMTTNFAEAGGFLKTDPGLAAPDVQLHFVVGIVDDHSRKLHWGHGYSCHVCILRPKSRGRVGLRSADPMAAPLVDPNFLGDSDDLEVLVRGYKALREIMQADALAPWRGADIYGASLTTDDRIREAIRQRADTVYHPVGSCRMGPDEGAVVDTRLRVHGLEGLRVVDASIMPAVVGGNTNAPTIMIAERAAAMIAEDART</sequence>
<dbReference type="PIRSF" id="PIRSF000137">
    <property type="entry name" value="Alcohol_oxidase"/>
    <property type="match status" value="1"/>
</dbReference>
<dbReference type="InterPro" id="IPR036188">
    <property type="entry name" value="FAD/NAD-bd_sf"/>
</dbReference>
<dbReference type="Pfam" id="PF00732">
    <property type="entry name" value="GMC_oxred_N"/>
    <property type="match status" value="1"/>
</dbReference>
<dbReference type="PROSITE" id="PS51257">
    <property type="entry name" value="PROKAR_LIPOPROTEIN"/>
    <property type="match status" value="1"/>
</dbReference>
<evidence type="ECO:0000313" key="9">
    <source>
        <dbReference type="Proteomes" id="UP000321548"/>
    </source>
</evidence>
<proteinExistence type="inferred from homology"/>
<dbReference type="InterPro" id="IPR007867">
    <property type="entry name" value="GMC_OxRtase_C"/>
</dbReference>
<feature type="domain" description="Glucose-methanol-choline oxidoreductase N-terminal" evidence="7">
    <location>
        <begin position="262"/>
        <end position="276"/>
    </location>
</feature>
<keyword evidence="4 5" id="KW-0274">FAD</keyword>
<comment type="caution">
    <text evidence="8">The sequence shown here is derived from an EMBL/GenBank/DDBJ whole genome shotgun (WGS) entry which is preliminary data.</text>
</comment>
<dbReference type="Proteomes" id="UP000321548">
    <property type="component" value="Unassembled WGS sequence"/>
</dbReference>
<dbReference type="InterPro" id="IPR000172">
    <property type="entry name" value="GMC_OxRdtase_N"/>
</dbReference>
<evidence type="ECO:0000313" key="8">
    <source>
        <dbReference type="EMBL" id="TXL66941.1"/>
    </source>
</evidence>
<dbReference type="PANTHER" id="PTHR11552">
    <property type="entry name" value="GLUCOSE-METHANOL-CHOLINE GMC OXIDOREDUCTASE"/>
    <property type="match status" value="1"/>
</dbReference>
<dbReference type="Gene3D" id="3.30.560.10">
    <property type="entry name" value="Glucose Oxidase, domain 3"/>
    <property type="match status" value="1"/>
</dbReference>
<keyword evidence="9" id="KW-1185">Reference proteome</keyword>
<reference evidence="8 9" key="1">
    <citation type="submission" date="2019-06" db="EMBL/GenBank/DDBJ databases">
        <title>Quisquiliibacterium sp. nov., isolated from a maize field.</title>
        <authorList>
            <person name="Lin S.-Y."/>
            <person name="Tsai C.-F."/>
            <person name="Young C.-C."/>
        </authorList>
    </citation>
    <scope>NUCLEOTIDE SEQUENCE [LARGE SCALE GENOMIC DNA]</scope>
    <source>
        <strain evidence="8 9">CC-CFT501</strain>
    </source>
</reference>
<dbReference type="AlphaFoldDB" id="A0A5C8P018"/>
<dbReference type="EC" id="1.1.99.1" evidence="8"/>
<comment type="cofactor">
    <cofactor evidence="1">
        <name>FAD</name>
        <dbReference type="ChEBI" id="CHEBI:57692"/>
    </cofactor>
</comment>
<dbReference type="InterPro" id="IPR012132">
    <property type="entry name" value="GMC_OxRdtase"/>
</dbReference>